<dbReference type="InterPro" id="IPR001623">
    <property type="entry name" value="DnaJ_domain"/>
</dbReference>
<dbReference type="InterPro" id="IPR036869">
    <property type="entry name" value="J_dom_sf"/>
</dbReference>
<evidence type="ECO:0000256" key="4">
    <source>
        <dbReference type="ARBA" id="ARBA00023186"/>
    </source>
</evidence>
<dbReference type="EMBL" id="JAHUZD010000137">
    <property type="protein sequence ID" value="KAI3403161.2"/>
    <property type="molecule type" value="Genomic_DNA"/>
</dbReference>
<dbReference type="AlphaFoldDB" id="A0AAI9SUJ4"/>
<dbReference type="Pfam" id="PF00226">
    <property type="entry name" value="DnaJ"/>
    <property type="match status" value="1"/>
</dbReference>
<comment type="subcellular location">
    <subcellularLocation>
        <location evidence="2">Cytoplasm</location>
    </subcellularLocation>
    <subcellularLocation>
        <location evidence="1">Nucleus</location>
    </subcellularLocation>
</comment>
<sequence>MKELLPQIINDDIDLYSVLVIPKDATSSEIRRAYRKQALVHHPDKSTDSSRFNLILTSFQILSNNALRKQYDTLQELRNQKLASRAQVSDFIKKFQNDLLDKEKEAGEGARKNYTTDIDQLREDGIKRRRVYEQTIRWKNKTGVTKTIHDIPLPNMLSSFKTSTEGKLSYKNKPNLEITEMVLSEIMSIFGAIKRVELKGNDSRYAYAIIEYQDAFGLQNALAYDYSSARKWDGTKVRKLASLLRSFEKCNTNFNGNWTDNQKVNKILDQYVRSVSDQVT</sequence>
<dbReference type="GO" id="GO:0000390">
    <property type="term" value="P:spliceosomal complex disassembly"/>
    <property type="evidence" value="ECO:0007669"/>
    <property type="project" value="TreeGrafter"/>
</dbReference>
<reference evidence="7" key="1">
    <citation type="journal article" date="2022" name="DNA Res.">
        <title>Genome analysis of five recently described species of the CUG-Ser clade uncovers Candida theae as a new hybrid lineage with pathogenic potential in the Candida parapsilosis species complex.</title>
        <authorList>
            <person name="Mixao V."/>
            <person name="Del Olmo V."/>
            <person name="Hegedusova E."/>
            <person name="Saus E."/>
            <person name="Pryszcz L."/>
            <person name="Cillingova A."/>
            <person name="Nosek J."/>
            <person name="Gabaldon T."/>
        </authorList>
    </citation>
    <scope>NUCLEOTIDE SEQUENCE</scope>
    <source>
        <strain evidence="7">CBS 10844</strain>
    </source>
</reference>
<dbReference type="Proteomes" id="UP001202479">
    <property type="component" value="Unassembled WGS sequence"/>
</dbReference>
<keyword evidence="4" id="KW-0143">Chaperone</keyword>
<dbReference type="InterPro" id="IPR052094">
    <property type="entry name" value="Pre-mRNA-splicing_ERAD"/>
</dbReference>
<evidence type="ECO:0000256" key="1">
    <source>
        <dbReference type="ARBA" id="ARBA00004123"/>
    </source>
</evidence>
<dbReference type="PRINTS" id="PR00625">
    <property type="entry name" value="JDOMAIN"/>
</dbReference>
<evidence type="ECO:0000313" key="7">
    <source>
        <dbReference type="EMBL" id="KAI3403161.2"/>
    </source>
</evidence>
<dbReference type="GO" id="GO:0005737">
    <property type="term" value="C:cytoplasm"/>
    <property type="evidence" value="ECO:0007669"/>
    <property type="project" value="UniProtKB-SubCell"/>
</dbReference>
<accession>A0AAI9SUJ4</accession>
<gene>
    <name evidence="7" type="ORF">KGF56_004050</name>
</gene>
<dbReference type="CDD" id="cd06257">
    <property type="entry name" value="DnaJ"/>
    <property type="match status" value="1"/>
</dbReference>
<proteinExistence type="predicted"/>
<dbReference type="PANTHER" id="PTHR44313">
    <property type="entry name" value="DNAJ HOMOLOG SUBFAMILY C MEMBER 17"/>
    <property type="match status" value="1"/>
</dbReference>
<dbReference type="PROSITE" id="PS00636">
    <property type="entry name" value="DNAJ_1"/>
    <property type="match status" value="1"/>
</dbReference>
<protein>
    <recommendedName>
        <fullName evidence="6">J domain-containing protein</fullName>
    </recommendedName>
</protein>
<dbReference type="RefSeq" id="XP_049178908.1">
    <property type="nucleotide sequence ID" value="XM_049325448.1"/>
</dbReference>
<keyword evidence="5" id="KW-0539">Nucleus</keyword>
<dbReference type="SMART" id="SM00271">
    <property type="entry name" value="DnaJ"/>
    <property type="match status" value="1"/>
</dbReference>
<organism evidence="7 8">
    <name type="scientific">Candida oxycetoniae</name>
    <dbReference type="NCBI Taxonomy" id="497107"/>
    <lineage>
        <taxon>Eukaryota</taxon>
        <taxon>Fungi</taxon>
        <taxon>Dikarya</taxon>
        <taxon>Ascomycota</taxon>
        <taxon>Saccharomycotina</taxon>
        <taxon>Pichiomycetes</taxon>
        <taxon>Debaryomycetaceae</taxon>
        <taxon>Candida/Lodderomyces clade</taxon>
        <taxon>Candida</taxon>
    </lineage>
</organism>
<evidence type="ECO:0000256" key="2">
    <source>
        <dbReference type="ARBA" id="ARBA00004496"/>
    </source>
</evidence>
<evidence type="ECO:0000259" key="6">
    <source>
        <dbReference type="PROSITE" id="PS50076"/>
    </source>
</evidence>
<dbReference type="Gene3D" id="1.10.287.110">
    <property type="entry name" value="DnaJ domain"/>
    <property type="match status" value="1"/>
</dbReference>
<dbReference type="SUPFAM" id="SSF46565">
    <property type="entry name" value="Chaperone J-domain"/>
    <property type="match status" value="1"/>
</dbReference>
<dbReference type="PROSITE" id="PS50076">
    <property type="entry name" value="DNAJ_2"/>
    <property type="match status" value="1"/>
</dbReference>
<comment type="caution">
    <text evidence="7">The sequence shown here is derived from an EMBL/GenBank/DDBJ whole genome shotgun (WGS) entry which is preliminary data.</text>
</comment>
<keyword evidence="3" id="KW-0963">Cytoplasm</keyword>
<keyword evidence="8" id="KW-1185">Reference proteome</keyword>
<feature type="domain" description="J" evidence="6">
    <location>
        <begin position="14"/>
        <end position="75"/>
    </location>
</feature>
<dbReference type="PANTHER" id="PTHR44313:SF1">
    <property type="entry name" value="DNAJ HOMOLOG SUBFAMILY C MEMBER 17"/>
    <property type="match status" value="1"/>
</dbReference>
<name>A0AAI9SUJ4_9ASCO</name>
<dbReference type="InterPro" id="IPR018253">
    <property type="entry name" value="DnaJ_domain_CS"/>
</dbReference>
<dbReference type="GeneID" id="73381665"/>
<dbReference type="GO" id="GO:0005681">
    <property type="term" value="C:spliceosomal complex"/>
    <property type="evidence" value="ECO:0007669"/>
    <property type="project" value="TreeGrafter"/>
</dbReference>
<evidence type="ECO:0000256" key="5">
    <source>
        <dbReference type="ARBA" id="ARBA00023242"/>
    </source>
</evidence>
<evidence type="ECO:0000313" key="8">
    <source>
        <dbReference type="Proteomes" id="UP001202479"/>
    </source>
</evidence>
<evidence type="ECO:0000256" key="3">
    <source>
        <dbReference type="ARBA" id="ARBA00022490"/>
    </source>
</evidence>